<comment type="caution">
    <text evidence="1">The sequence shown here is derived from an EMBL/GenBank/DDBJ whole genome shotgun (WGS) entry which is preliminary data.</text>
</comment>
<dbReference type="InterPro" id="IPR009003">
    <property type="entry name" value="Peptidase_S1_PA"/>
</dbReference>
<evidence type="ECO:0008006" key="3">
    <source>
        <dbReference type="Google" id="ProtNLM"/>
    </source>
</evidence>
<dbReference type="SUPFAM" id="SSF50494">
    <property type="entry name" value="Trypsin-like serine proteases"/>
    <property type="match status" value="1"/>
</dbReference>
<proteinExistence type="predicted"/>
<accession>A0ABR5HJD4</accession>
<protein>
    <recommendedName>
        <fullName evidence="3">Serine protease</fullName>
    </recommendedName>
</protein>
<dbReference type="RefSeq" id="WP_048431119.1">
    <property type="nucleotide sequence ID" value="NZ_JTHF01000329.1"/>
</dbReference>
<organism evidence="1 2">
    <name type="scientific">Methylobacterium indicum</name>
    <dbReference type="NCBI Taxonomy" id="1775910"/>
    <lineage>
        <taxon>Bacteria</taxon>
        <taxon>Pseudomonadati</taxon>
        <taxon>Pseudomonadota</taxon>
        <taxon>Alphaproteobacteria</taxon>
        <taxon>Hyphomicrobiales</taxon>
        <taxon>Methylobacteriaceae</taxon>
        <taxon>Methylobacterium</taxon>
    </lineage>
</organism>
<evidence type="ECO:0000313" key="2">
    <source>
        <dbReference type="Proteomes" id="UP000036471"/>
    </source>
</evidence>
<gene>
    <name evidence="1" type="ORF">QR79_00930</name>
</gene>
<evidence type="ECO:0000313" key="1">
    <source>
        <dbReference type="EMBL" id="KMO26735.1"/>
    </source>
</evidence>
<reference evidence="1 2" key="1">
    <citation type="submission" date="2014-11" db="EMBL/GenBank/DDBJ databases">
        <title>Comparative genomics of Methylobacterium species.</title>
        <authorList>
            <person name="Chaudhry V."/>
            <person name="Patil P.B."/>
        </authorList>
    </citation>
    <scope>NUCLEOTIDE SEQUENCE [LARGE SCALE GENOMIC DNA]</scope>
    <source>
        <strain evidence="1 2">SE3.6</strain>
    </source>
</reference>
<keyword evidence="2" id="KW-1185">Reference proteome</keyword>
<sequence>MIQKSLVHIYATHPRRTFVGCGAFIEGGYVATCRHVWTTATAKDGGTETQVEIIFPYHRDPAASAIVGSLLSDCDLGRGPAPDLVLLSPSAVPPDIVALQAAADTARETGEAQALAGLVDPGRPGGPFQVEIIGKLAEMIGADGLRQFTGANSAG</sequence>
<dbReference type="Proteomes" id="UP000036471">
    <property type="component" value="Unassembled WGS sequence"/>
</dbReference>
<dbReference type="EMBL" id="JTHG01000009">
    <property type="protein sequence ID" value="KMO26735.1"/>
    <property type="molecule type" value="Genomic_DNA"/>
</dbReference>
<name>A0ABR5HJD4_9HYPH</name>